<keyword evidence="7" id="KW-1185">Reference proteome</keyword>
<dbReference type="GO" id="GO:0006351">
    <property type="term" value="P:DNA-templated transcription"/>
    <property type="evidence" value="ECO:0007669"/>
    <property type="project" value="TreeGrafter"/>
</dbReference>
<dbReference type="RefSeq" id="WP_150041301.1">
    <property type="nucleotide sequence ID" value="NZ_OW485601.1"/>
</dbReference>
<comment type="caution">
    <text evidence="6">The sequence shown here is derived from an EMBL/GenBank/DDBJ whole genome shotgun (WGS) entry which is preliminary data.</text>
</comment>
<dbReference type="NCBIfam" id="NF008352">
    <property type="entry name" value="PRK11139.1"/>
    <property type="match status" value="1"/>
</dbReference>
<gene>
    <name evidence="6" type="primary">gcvA</name>
    <name evidence="6" type="ORF">F1189_13280</name>
</gene>
<dbReference type="FunFam" id="1.10.10.10:FF:000001">
    <property type="entry name" value="LysR family transcriptional regulator"/>
    <property type="match status" value="1"/>
</dbReference>
<dbReference type="PROSITE" id="PS50931">
    <property type="entry name" value="HTH_LYSR"/>
    <property type="match status" value="1"/>
</dbReference>
<evidence type="ECO:0000259" key="5">
    <source>
        <dbReference type="PROSITE" id="PS50931"/>
    </source>
</evidence>
<dbReference type="OrthoDB" id="9794694at2"/>
<reference evidence="6 7" key="1">
    <citation type="submission" date="2019-09" db="EMBL/GenBank/DDBJ databases">
        <title>Genome sequence of Rhodovastum atsumiense, a diverse member of the Acetobacteraceae family of non-sulfur purple photosynthetic bacteria.</title>
        <authorList>
            <person name="Meyer T."/>
            <person name="Kyndt J."/>
        </authorList>
    </citation>
    <scope>NUCLEOTIDE SEQUENCE [LARGE SCALE GENOMIC DNA]</scope>
    <source>
        <strain evidence="6 7">DSM 21279</strain>
    </source>
</reference>
<feature type="domain" description="HTH lysR-type" evidence="5">
    <location>
        <begin position="17"/>
        <end position="68"/>
    </location>
</feature>
<evidence type="ECO:0000256" key="2">
    <source>
        <dbReference type="ARBA" id="ARBA00023015"/>
    </source>
</evidence>
<dbReference type="Gene3D" id="3.40.190.10">
    <property type="entry name" value="Periplasmic binding protein-like II"/>
    <property type="match status" value="2"/>
</dbReference>
<keyword evidence="4" id="KW-0804">Transcription</keyword>
<dbReference type="GO" id="GO:0043565">
    <property type="term" value="F:sequence-specific DNA binding"/>
    <property type="evidence" value="ECO:0007669"/>
    <property type="project" value="TreeGrafter"/>
</dbReference>
<dbReference type="SUPFAM" id="SSF53850">
    <property type="entry name" value="Periplasmic binding protein-like II"/>
    <property type="match status" value="1"/>
</dbReference>
<protein>
    <submittedName>
        <fullName evidence="6">Transcriptional regulator GcvA</fullName>
    </submittedName>
</protein>
<dbReference type="Pfam" id="PF00126">
    <property type="entry name" value="HTH_1"/>
    <property type="match status" value="1"/>
</dbReference>
<comment type="similarity">
    <text evidence="1">Belongs to the LysR transcriptional regulatory family.</text>
</comment>
<evidence type="ECO:0000256" key="1">
    <source>
        <dbReference type="ARBA" id="ARBA00009437"/>
    </source>
</evidence>
<name>A0A5M6ITW7_9PROT</name>
<dbReference type="InterPro" id="IPR058163">
    <property type="entry name" value="LysR-type_TF_proteobact-type"/>
</dbReference>
<evidence type="ECO:0000313" key="7">
    <source>
        <dbReference type="Proteomes" id="UP000325255"/>
    </source>
</evidence>
<dbReference type="InterPro" id="IPR005119">
    <property type="entry name" value="LysR_subst-bd"/>
</dbReference>
<keyword evidence="3" id="KW-0238">DNA-binding</keyword>
<dbReference type="PRINTS" id="PR00039">
    <property type="entry name" value="HTHLYSR"/>
</dbReference>
<dbReference type="EMBL" id="VWPK01000018">
    <property type="protein sequence ID" value="KAA5611760.1"/>
    <property type="molecule type" value="Genomic_DNA"/>
</dbReference>
<dbReference type="GO" id="GO:0003700">
    <property type="term" value="F:DNA-binding transcription factor activity"/>
    <property type="evidence" value="ECO:0007669"/>
    <property type="project" value="InterPro"/>
</dbReference>
<keyword evidence="2" id="KW-0805">Transcription regulation</keyword>
<dbReference type="SUPFAM" id="SSF46785">
    <property type="entry name" value="Winged helix' DNA-binding domain"/>
    <property type="match status" value="1"/>
</dbReference>
<evidence type="ECO:0000313" key="6">
    <source>
        <dbReference type="EMBL" id="KAA5611760.1"/>
    </source>
</evidence>
<dbReference type="CDD" id="cd08432">
    <property type="entry name" value="PBP2_GcdR_TrpI_HvrB_AmpR_like"/>
    <property type="match status" value="1"/>
</dbReference>
<dbReference type="AlphaFoldDB" id="A0A5M6ITW7"/>
<dbReference type="PANTHER" id="PTHR30537">
    <property type="entry name" value="HTH-TYPE TRANSCRIPTIONAL REGULATOR"/>
    <property type="match status" value="1"/>
</dbReference>
<dbReference type="Pfam" id="PF03466">
    <property type="entry name" value="LysR_substrate"/>
    <property type="match status" value="1"/>
</dbReference>
<dbReference type="Proteomes" id="UP000325255">
    <property type="component" value="Unassembled WGS sequence"/>
</dbReference>
<dbReference type="InterPro" id="IPR036388">
    <property type="entry name" value="WH-like_DNA-bd_sf"/>
</dbReference>
<dbReference type="Gene3D" id="1.10.10.10">
    <property type="entry name" value="Winged helix-like DNA-binding domain superfamily/Winged helix DNA-binding domain"/>
    <property type="match status" value="1"/>
</dbReference>
<accession>A0A5M6ITW7</accession>
<dbReference type="InterPro" id="IPR000847">
    <property type="entry name" value="LysR_HTH_N"/>
</dbReference>
<evidence type="ECO:0000256" key="3">
    <source>
        <dbReference type="ARBA" id="ARBA00023125"/>
    </source>
</evidence>
<dbReference type="InterPro" id="IPR036390">
    <property type="entry name" value="WH_DNA-bd_sf"/>
</dbReference>
<evidence type="ECO:0000256" key="4">
    <source>
        <dbReference type="ARBA" id="ARBA00023163"/>
    </source>
</evidence>
<proteinExistence type="inferred from homology"/>
<organism evidence="6 7">
    <name type="scientific">Rhodovastum atsumiense</name>
    <dbReference type="NCBI Taxonomy" id="504468"/>
    <lineage>
        <taxon>Bacteria</taxon>
        <taxon>Pseudomonadati</taxon>
        <taxon>Pseudomonadota</taxon>
        <taxon>Alphaproteobacteria</taxon>
        <taxon>Acetobacterales</taxon>
        <taxon>Acetobacteraceae</taxon>
        <taxon>Rhodovastum</taxon>
    </lineage>
</organism>
<sequence>MSSDHAAAGQPSLLAVRAFEAAARLGSFTRAAAELGLTQSAISRHVRTLEGHFTTPLFARHGRHIALTEAGRAYFGAVADGLARIRDANAALAARGRRQERVTLSLLPSLAALWLAPVLPEFTARHPGIDLRIHASRAIADLRRDGIDLAIRYGRGSWPGVAAALFAEETLTPVCAPALAERHGLFRSAEALASVPLLGDDIPDGWESWLRAAGLGALPVRLGPRFDESTSLYQAAVAGMGVALGRSLLVERDLAAGRLVAPVPVRVRASYAYWLVQPEGVTANRATQAMMAWLRSRVLAEHPP</sequence>
<dbReference type="FunFam" id="3.40.190.10:FF:000017">
    <property type="entry name" value="Glycine cleavage system transcriptional activator"/>
    <property type="match status" value="1"/>
</dbReference>
<dbReference type="PANTHER" id="PTHR30537:SF79">
    <property type="entry name" value="TRANSCRIPTIONAL REGULATOR-RELATED"/>
    <property type="match status" value="1"/>
</dbReference>